<proteinExistence type="predicted"/>
<dbReference type="InterPro" id="IPR036770">
    <property type="entry name" value="Ankyrin_rpt-contain_sf"/>
</dbReference>
<organism evidence="4 5">
    <name type="scientific">Bionectria ochroleuca</name>
    <name type="common">Gliocladium roseum</name>
    <dbReference type="NCBI Taxonomy" id="29856"/>
    <lineage>
        <taxon>Eukaryota</taxon>
        <taxon>Fungi</taxon>
        <taxon>Dikarya</taxon>
        <taxon>Ascomycota</taxon>
        <taxon>Pezizomycotina</taxon>
        <taxon>Sordariomycetes</taxon>
        <taxon>Hypocreomycetidae</taxon>
        <taxon>Hypocreales</taxon>
        <taxon>Bionectriaceae</taxon>
        <taxon>Clonostachys</taxon>
    </lineage>
</organism>
<reference evidence="4 5" key="1">
    <citation type="submission" date="2019-06" db="EMBL/GenBank/DDBJ databases">
        <authorList>
            <person name="Broberg M."/>
        </authorList>
    </citation>
    <scope>NUCLEOTIDE SEQUENCE [LARGE SCALE GENOMIC DNA]</scope>
</reference>
<feature type="repeat" description="ANK" evidence="3">
    <location>
        <begin position="126"/>
        <end position="158"/>
    </location>
</feature>
<feature type="repeat" description="ANK" evidence="3">
    <location>
        <begin position="296"/>
        <end position="318"/>
    </location>
</feature>
<evidence type="ECO:0000313" key="4">
    <source>
        <dbReference type="EMBL" id="VUC35024.1"/>
    </source>
</evidence>
<comment type="caution">
    <text evidence="4">The sequence shown here is derived from an EMBL/GenBank/DDBJ whole genome shotgun (WGS) entry which is preliminary data.</text>
</comment>
<evidence type="ECO:0000256" key="1">
    <source>
        <dbReference type="ARBA" id="ARBA00022737"/>
    </source>
</evidence>
<dbReference type="EMBL" id="CABFNS010000901">
    <property type="protein sequence ID" value="VUC35024.1"/>
    <property type="molecule type" value="Genomic_DNA"/>
</dbReference>
<keyword evidence="1" id="KW-0677">Repeat</keyword>
<evidence type="ECO:0000256" key="2">
    <source>
        <dbReference type="ARBA" id="ARBA00023043"/>
    </source>
</evidence>
<dbReference type="SMART" id="SM00248">
    <property type="entry name" value="ANK"/>
    <property type="match status" value="8"/>
</dbReference>
<dbReference type="PANTHER" id="PTHR24198">
    <property type="entry name" value="ANKYRIN REPEAT AND PROTEIN KINASE DOMAIN-CONTAINING PROTEIN"/>
    <property type="match status" value="1"/>
</dbReference>
<dbReference type="SUPFAM" id="SSF48403">
    <property type="entry name" value="Ankyrin repeat"/>
    <property type="match status" value="2"/>
</dbReference>
<dbReference type="InterPro" id="IPR002110">
    <property type="entry name" value="Ankyrin_rpt"/>
</dbReference>
<name>A0ABY6UWM0_BIOOC</name>
<evidence type="ECO:0000313" key="5">
    <source>
        <dbReference type="Proteomes" id="UP000766486"/>
    </source>
</evidence>
<accession>A0ABY6UWM0</accession>
<evidence type="ECO:0000256" key="3">
    <source>
        <dbReference type="PROSITE-ProRule" id="PRU00023"/>
    </source>
</evidence>
<dbReference type="PANTHER" id="PTHR24198:SF165">
    <property type="entry name" value="ANKYRIN REPEAT-CONTAINING PROTEIN-RELATED"/>
    <property type="match status" value="1"/>
</dbReference>
<keyword evidence="2 3" id="KW-0040">ANK repeat</keyword>
<protein>
    <recommendedName>
        <fullName evidence="6">F-box domain-containing protein</fullName>
    </recommendedName>
</protein>
<dbReference type="Pfam" id="PF00023">
    <property type="entry name" value="Ank"/>
    <property type="match status" value="1"/>
</dbReference>
<dbReference type="Gene3D" id="1.25.40.20">
    <property type="entry name" value="Ankyrin repeat-containing domain"/>
    <property type="match status" value="3"/>
</dbReference>
<gene>
    <name evidence="4" type="ORF">CLO192961_LOCUS401127</name>
</gene>
<sequence length="602" mass="67298">MAPNLDTLPMEILLRIAEMSTWGVSPSSDEAHPATYARNHASLARTCRWLYEALNGELYKRNLEKDPVTESCLLWAVNAGNLDTIKRAVTHGANLHVQIEVHDETEYCLPWGWLDRIDSINRNSPPSFSLLHLAVGRRHGKVVEYLLEEGVDVHAPSLDFCCRASRYEGASIYPIHLCVSHDDCIEFDYEWLSLQEGSPCSDSSSTYDLAELLVANGAYLLAEDNSAIHDLFAKGHHGLVTKLLAYSDPVSLWEGLHFAASQDDFLLAAEFIQRDLSTVKLLLRQPEVNPTVHNQDGYTPLLSACHNGNPELVQLMLEQPGVSTRRTNILGQTSIHAACYSDHPEISDTIKLLIDWKAPMDQVSNDGTPLLIALERKKFDIASMLVAEGCDPASWAPRWNRQPSHIFDRLPTMPPASQTEFVHRLVEVGIELDIRCYFDCLKLEATPMFIAACTLNASCMRELFQGGARLNSVVIGEQPGSQFGTRTFLTALLHLLFSKSHQHSTFTEILDGAEEIIVFALENGATLERAPRPDSNYRSALEYAVAQAEIGDTELLELLLKHSTARNISRGFIRRVIRGCMDDSVREMLLDFEARELSYNSL</sequence>
<dbReference type="Pfam" id="PF12796">
    <property type="entry name" value="Ank_2"/>
    <property type="match status" value="1"/>
</dbReference>
<dbReference type="Proteomes" id="UP000766486">
    <property type="component" value="Unassembled WGS sequence"/>
</dbReference>
<evidence type="ECO:0008006" key="6">
    <source>
        <dbReference type="Google" id="ProtNLM"/>
    </source>
</evidence>
<keyword evidence="5" id="KW-1185">Reference proteome</keyword>
<dbReference type="PROSITE" id="PS50088">
    <property type="entry name" value="ANK_REPEAT"/>
    <property type="match status" value="2"/>
</dbReference>
<dbReference type="PROSITE" id="PS50297">
    <property type="entry name" value="ANK_REP_REGION"/>
    <property type="match status" value="2"/>
</dbReference>